<evidence type="ECO:0000313" key="1">
    <source>
        <dbReference type="EMBL" id="KAJ9650486.1"/>
    </source>
</evidence>
<accession>A0ACC2ZS88</accession>
<proteinExistence type="predicted"/>
<organism evidence="1 2">
    <name type="scientific">Neophaeococcomyces mojaviensis</name>
    <dbReference type="NCBI Taxonomy" id="3383035"/>
    <lineage>
        <taxon>Eukaryota</taxon>
        <taxon>Fungi</taxon>
        <taxon>Dikarya</taxon>
        <taxon>Ascomycota</taxon>
        <taxon>Pezizomycotina</taxon>
        <taxon>Eurotiomycetes</taxon>
        <taxon>Chaetothyriomycetidae</taxon>
        <taxon>Chaetothyriales</taxon>
        <taxon>Chaetothyriales incertae sedis</taxon>
        <taxon>Neophaeococcomyces</taxon>
    </lineage>
</organism>
<sequence>MGLQTMQSRIESRLNDLIEISRDGKAFYEEASDRIESSELSDLFMGIAGVKGELVEEISRIVSTSGGRPAERGTFVGAMHQYYGKMLAAFGETQYQYVKELEKSEARLVQTFNEVLNDPDLSQDVKREVARMIPKSAHVLPGLPPTREQQQQARRLAEAGAKEIERIKAALEPSRPPKETKPRARDPMMAWVREGRDLLSRARI</sequence>
<dbReference type="Proteomes" id="UP001172386">
    <property type="component" value="Unassembled WGS sequence"/>
</dbReference>
<gene>
    <name evidence="1" type="ORF">H2198_010206</name>
</gene>
<reference evidence="1" key="1">
    <citation type="submission" date="2022-10" db="EMBL/GenBank/DDBJ databases">
        <title>Culturing micro-colonial fungi from biological soil crusts in the Mojave desert and describing Neophaeococcomyces mojavensis, and introducing the new genera and species Taxawa tesnikishii.</title>
        <authorList>
            <person name="Kurbessoian T."/>
            <person name="Stajich J.E."/>
        </authorList>
    </citation>
    <scope>NUCLEOTIDE SEQUENCE</scope>
    <source>
        <strain evidence="1">JES_112</strain>
    </source>
</reference>
<dbReference type="EMBL" id="JAPDRQ010000337">
    <property type="protein sequence ID" value="KAJ9650486.1"/>
    <property type="molecule type" value="Genomic_DNA"/>
</dbReference>
<keyword evidence="2" id="KW-1185">Reference proteome</keyword>
<comment type="caution">
    <text evidence="1">The sequence shown here is derived from an EMBL/GenBank/DDBJ whole genome shotgun (WGS) entry which is preliminary data.</text>
</comment>
<evidence type="ECO:0000313" key="2">
    <source>
        <dbReference type="Proteomes" id="UP001172386"/>
    </source>
</evidence>
<protein>
    <submittedName>
        <fullName evidence="1">Uncharacterized protein</fullName>
    </submittedName>
</protein>
<name>A0ACC2ZS88_9EURO</name>